<comment type="caution">
    <text evidence="1">The sequence shown here is derived from an EMBL/GenBank/DDBJ whole genome shotgun (WGS) entry which is preliminary data.</text>
</comment>
<dbReference type="AlphaFoldDB" id="A0A8J3QQQ7"/>
<dbReference type="Proteomes" id="UP000642748">
    <property type="component" value="Unassembled WGS sequence"/>
</dbReference>
<protein>
    <recommendedName>
        <fullName evidence="3">TetR family transcriptional regulator</fullName>
    </recommendedName>
</protein>
<dbReference type="InterPro" id="IPR009057">
    <property type="entry name" value="Homeodomain-like_sf"/>
</dbReference>
<proteinExistence type="predicted"/>
<sequence length="167" mass="18840">MDFSLRRAARAAGTTHKVLLYHFDNAEDLLRQAMFRLRERRIDNAMAAATPGSGRPTLAARIRAVWPILKDDASGLRVIDQAIGLVMYDPERYADLGHEAAEQYLPALLSLCPPDWAERRKFEVAQMILAVFRGFLMDWRASGETSRIEAGLEALVRALEREEAADR</sequence>
<accession>A0A8J3QQQ7</accession>
<evidence type="ECO:0008006" key="3">
    <source>
        <dbReference type="Google" id="ProtNLM"/>
    </source>
</evidence>
<dbReference type="SUPFAM" id="SSF46689">
    <property type="entry name" value="Homeodomain-like"/>
    <property type="match status" value="1"/>
</dbReference>
<evidence type="ECO:0000313" key="1">
    <source>
        <dbReference type="EMBL" id="GIH15705.1"/>
    </source>
</evidence>
<evidence type="ECO:0000313" key="2">
    <source>
        <dbReference type="Proteomes" id="UP000642748"/>
    </source>
</evidence>
<gene>
    <name evidence="1" type="ORF">Raf01_38770</name>
</gene>
<dbReference type="Gene3D" id="1.10.357.10">
    <property type="entry name" value="Tetracycline Repressor, domain 2"/>
    <property type="match status" value="1"/>
</dbReference>
<keyword evidence="2" id="KW-1185">Reference proteome</keyword>
<name>A0A8J3QQQ7_9ACTN</name>
<reference evidence="1" key="1">
    <citation type="submission" date="2021-01" db="EMBL/GenBank/DDBJ databases">
        <title>Whole genome shotgun sequence of Rugosimonospora africana NBRC 104875.</title>
        <authorList>
            <person name="Komaki H."/>
            <person name="Tamura T."/>
        </authorList>
    </citation>
    <scope>NUCLEOTIDE SEQUENCE</scope>
    <source>
        <strain evidence="1">NBRC 104875</strain>
    </source>
</reference>
<organism evidence="1 2">
    <name type="scientific">Rugosimonospora africana</name>
    <dbReference type="NCBI Taxonomy" id="556532"/>
    <lineage>
        <taxon>Bacteria</taxon>
        <taxon>Bacillati</taxon>
        <taxon>Actinomycetota</taxon>
        <taxon>Actinomycetes</taxon>
        <taxon>Micromonosporales</taxon>
        <taxon>Micromonosporaceae</taxon>
        <taxon>Rugosimonospora</taxon>
    </lineage>
</organism>
<dbReference type="EMBL" id="BONZ01000036">
    <property type="protein sequence ID" value="GIH15705.1"/>
    <property type="molecule type" value="Genomic_DNA"/>
</dbReference>